<comment type="caution">
    <text evidence="1">The sequence shown here is derived from an EMBL/GenBank/DDBJ whole genome shotgun (WGS) entry which is preliminary data.</text>
</comment>
<name>A0A2H3NZE2_9BACT</name>
<gene>
    <name evidence="1" type="ORF">CRI93_04520</name>
</gene>
<sequence>MLLYSMCLQQRAALWGTQQPVCIWPIPSALLWLLYCSQPSPHSPKTRPLFHSAWSGCPLPAFWCRPCYWSPSSTPDPRTAHTKPRIHSGSWHSWKKRGTAMGNDVTQAQLSNWVAPLQDGTAAYTLLAVCPTSDAVLRAALQAASQAQAPLLIAATRNQVDIDGGYTGWTPQALMDRTEIICASLSEAPPVITCVDHGGPWCKDAERNAGASWHEAKAGTQATLRAALDAGYRYVHIDATIDPHRHGPPPVSDMVDRTDALLRWTEAYRRENGMPHITYEVGIEEVAPPDVTDPSKRLEAFLTQLDATLPSDMAPTFVVSDVGTSFGTGQFEAAHAQQVVEQVRAHGALVKAHYSDFVDALDAYPRCGMGGANIGPGLSAVEYQALRELEALAKAIDATPTWHNALRNALVRSGRWRKWVDHDGAFDALDDETQNRLLETGSRYVWADPEVEAARTELYDQVARYRDADAYVVWRLRSAVEQMLHLLNLVGRADMEAAIA</sequence>
<dbReference type="EMBL" id="PDEP01000003">
    <property type="protein sequence ID" value="PEN08383.1"/>
    <property type="molecule type" value="Genomic_DNA"/>
</dbReference>
<dbReference type="InterPro" id="IPR012062">
    <property type="entry name" value="GatZ/KbaZ-like"/>
</dbReference>
<dbReference type="Pfam" id="PF08013">
    <property type="entry name" value="GatZ_KbaZ-like"/>
    <property type="match status" value="1"/>
</dbReference>
<evidence type="ECO:0000313" key="1">
    <source>
        <dbReference type="EMBL" id="PEN08383.1"/>
    </source>
</evidence>
<evidence type="ECO:0008006" key="3">
    <source>
        <dbReference type="Google" id="ProtNLM"/>
    </source>
</evidence>
<dbReference type="GO" id="GO:0005975">
    <property type="term" value="P:carbohydrate metabolic process"/>
    <property type="evidence" value="ECO:0007669"/>
    <property type="project" value="InterPro"/>
</dbReference>
<accession>A0A2H3NZE2</accession>
<dbReference type="InterPro" id="IPR013785">
    <property type="entry name" value="Aldolase_TIM"/>
</dbReference>
<dbReference type="SUPFAM" id="SSF51569">
    <property type="entry name" value="Aldolase"/>
    <property type="match status" value="1"/>
</dbReference>
<protein>
    <recommendedName>
        <fullName evidence="3">Tagatose-bisphosphate aldolase</fullName>
    </recommendedName>
</protein>
<proteinExistence type="predicted"/>
<keyword evidence="2" id="KW-1185">Reference proteome</keyword>
<organism evidence="1 2">
    <name type="scientific">Longimonas halophila</name>
    <dbReference type="NCBI Taxonomy" id="1469170"/>
    <lineage>
        <taxon>Bacteria</taxon>
        <taxon>Pseudomonadati</taxon>
        <taxon>Rhodothermota</taxon>
        <taxon>Rhodothermia</taxon>
        <taxon>Rhodothermales</taxon>
        <taxon>Salisaetaceae</taxon>
        <taxon>Longimonas</taxon>
    </lineage>
</organism>
<dbReference type="Gene3D" id="3.20.20.70">
    <property type="entry name" value="Aldolase class I"/>
    <property type="match status" value="1"/>
</dbReference>
<dbReference type="AlphaFoldDB" id="A0A2H3NZE2"/>
<reference evidence="1 2" key="1">
    <citation type="submission" date="2017-10" db="EMBL/GenBank/DDBJ databases">
        <title>Draft genome of Longimonas halophila.</title>
        <authorList>
            <person name="Goh K.M."/>
            <person name="Shamsir M.S."/>
            <person name="Lim S.W."/>
        </authorList>
    </citation>
    <scope>NUCLEOTIDE SEQUENCE [LARGE SCALE GENOMIC DNA]</scope>
    <source>
        <strain evidence="1 2">KCTC 42399</strain>
    </source>
</reference>
<dbReference type="Proteomes" id="UP000221024">
    <property type="component" value="Unassembled WGS sequence"/>
</dbReference>
<evidence type="ECO:0000313" key="2">
    <source>
        <dbReference type="Proteomes" id="UP000221024"/>
    </source>
</evidence>